<organism evidence="7 8">
    <name type="scientific">Natronomonas aquatica</name>
    <dbReference type="NCBI Taxonomy" id="2841590"/>
    <lineage>
        <taxon>Archaea</taxon>
        <taxon>Methanobacteriati</taxon>
        <taxon>Methanobacteriota</taxon>
        <taxon>Stenosarchaea group</taxon>
        <taxon>Halobacteria</taxon>
        <taxon>Halobacteriales</taxon>
        <taxon>Natronomonadaceae</taxon>
        <taxon>Natronomonas</taxon>
    </lineage>
</organism>
<evidence type="ECO:0000256" key="5">
    <source>
        <dbReference type="PIRSR" id="PIRSR602387-1"/>
    </source>
</evidence>
<dbReference type="Gene3D" id="2.60.40.420">
    <property type="entry name" value="Cupredoxins - blue copper proteins"/>
    <property type="match status" value="1"/>
</dbReference>
<name>A0A9R1D4C4_9EURY</name>
<evidence type="ECO:0000313" key="7">
    <source>
        <dbReference type="EMBL" id="MCQ4333209.1"/>
    </source>
</evidence>
<evidence type="ECO:0000313" key="8">
    <source>
        <dbReference type="Proteomes" id="UP001139494"/>
    </source>
</evidence>
<dbReference type="AlphaFoldDB" id="A0A9R1D4C4"/>
<dbReference type="InterPro" id="IPR008972">
    <property type="entry name" value="Cupredoxin"/>
</dbReference>
<evidence type="ECO:0000256" key="4">
    <source>
        <dbReference type="ARBA" id="ARBA00023008"/>
    </source>
</evidence>
<dbReference type="PRINTS" id="PR00157">
    <property type="entry name" value="PLASTOCYANIN"/>
</dbReference>
<feature type="binding site" evidence="5">
    <location>
        <position position="160"/>
    </location>
    <ligand>
        <name>Cu cation</name>
        <dbReference type="ChEBI" id="CHEBI:23378"/>
    </ligand>
</feature>
<dbReference type="CDD" id="cd04220">
    <property type="entry name" value="Halocyanin"/>
    <property type="match status" value="1"/>
</dbReference>
<protein>
    <submittedName>
        <fullName evidence="7">Halocyanin domain-containing protein</fullName>
    </submittedName>
</protein>
<dbReference type="Pfam" id="PF00127">
    <property type="entry name" value="Copper-bind"/>
    <property type="match status" value="1"/>
</dbReference>
<comment type="caution">
    <text evidence="7">The sequence shown here is derived from an EMBL/GenBank/DDBJ whole genome shotgun (WGS) entry which is preliminary data.</text>
</comment>
<feature type="domain" description="Blue (type 1) copper" evidence="6">
    <location>
        <begin position="78"/>
        <end position="167"/>
    </location>
</feature>
<dbReference type="PROSITE" id="PS51318">
    <property type="entry name" value="TAT"/>
    <property type="match status" value="1"/>
</dbReference>
<dbReference type="GO" id="GO:0005507">
    <property type="term" value="F:copper ion binding"/>
    <property type="evidence" value="ECO:0007669"/>
    <property type="project" value="InterPro"/>
</dbReference>
<proteinExistence type="predicted"/>
<evidence type="ECO:0000259" key="6">
    <source>
        <dbReference type="Pfam" id="PF00127"/>
    </source>
</evidence>
<comment type="cofactor">
    <cofactor evidence="5">
        <name>Cu(2+)</name>
        <dbReference type="ChEBI" id="CHEBI:29036"/>
    </cofactor>
    <text evidence="5">The crystal structure with reduced Cu(1+) has also been determined.</text>
</comment>
<keyword evidence="4 5" id="KW-0186">Copper</keyword>
<dbReference type="GO" id="GO:0009055">
    <property type="term" value="F:electron transfer activity"/>
    <property type="evidence" value="ECO:0007669"/>
    <property type="project" value="InterPro"/>
</dbReference>
<keyword evidence="3" id="KW-0249">Electron transport</keyword>
<feature type="binding site" evidence="5">
    <location>
        <position position="155"/>
    </location>
    <ligand>
        <name>Cu cation</name>
        <dbReference type="ChEBI" id="CHEBI:23378"/>
    </ligand>
</feature>
<keyword evidence="1" id="KW-0813">Transport</keyword>
<dbReference type="InterPro" id="IPR006311">
    <property type="entry name" value="TAT_signal"/>
</dbReference>
<feature type="binding site" evidence="5">
    <location>
        <position position="152"/>
    </location>
    <ligand>
        <name>Cu cation</name>
        <dbReference type="ChEBI" id="CHEBI:23378"/>
    </ligand>
</feature>
<evidence type="ECO:0000256" key="3">
    <source>
        <dbReference type="ARBA" id="ARBA00022982"/>
    </source>
</evidence>
<dbReference type="InterPro" id="IPR002387">
    <property type="entry name" value="Plastocyanin"/>
</dbReference>
<dbReference type="RefSeq" id="WP_256029233.1">
    <property type="nucleotide sequence ID" value="NZ_JAHLKM010000006.1"/>
</dbReference>
<gene>
    <name evidence="7" type="ORF">KM295_06885</name>
</gene>
<dbReference type="EMBL" id="JAHLKM010000006">
    <property type="protein sequence ID" value="MCQ4333209.1"/>
    <property type="molecule type" value="Genomic_DNA"/>
</dbReference>
<dbReference type="InterPro" id="IPR028871">
    <property type="entry name" value="BlueCu_1_BS"/>
</dbReference>
<keyword evidence="2 5" id="KW-0479">Metal-binding</keyword>
<dbReference type="PROSITE" id="PS51257">
    <property type="entry name" value="PROKAR_LIPOPROTEIN"/>
    <property type="match status" value="1"/>
</dbReference>
<reference evidence="7" key="1">
    <citation type="journal article" date="2023" name="Front. Microbiol.">
        <title>Genomic-based phylogenetic and metabolic analyses of the genus Natronomonas, and description of Natronomonas aquatica sp. nov.</title>
        <authorList>
            <person name="Garcia-Roldan A."/>
            <person name="Duran-Viseras A."/>
            <person name="de la Haba R.R."/>
            <person name="Corral P."/>
            <person name="Sanchez-Porro C."/>
            <person name="Ventosa A."/>
        </authorList>
    </citation>
    <scope>NUCLEOTIDE SEQUENCE</scope>
    <source>
        <strain evidence="7">F2-12</strain>
    </source>
</reference>
<evidence type="ECO:0000256" key="2">
    <source>
        <dbReference type="ARBA" id="ARBA00022723"/>
    </source>
</evidence>
<keyword evidence="8" id="KW-1185">Reference proteome</keyword>
<dbReference type="InterPro" id="IPR017533">
    <property type="entry name" value="Halocyanin"/>
</dbReference>
<feature type="binding site" evidence="5">
    <location>
        <position position="114"/>
    </location>
    <ligand>
        <name>Cu cation</name>
        <dbReference type="ChEBI" id="CHEBI:23378"/>
    </ligand>
</feature>
<accession>A0A9R1D4C4</accession>
<dbReference type="Proteomes" id="UP001139494">
    <property type="component" value="Unassembled WGS sequence"/>
</dbReference>
<evidence type="ECO:0000256" key="1">
    <source>
        <dbReference type="ARBA" id="ARBA00022448"/>
    </source>
</evidence>
<dbReference type="InterPro" id="IPR000923">
    <property type="entry name" value="BlueCu_1"/>
</dbReference>
<dbReference type="NCBIfam" id="TIGR03102">
    <property type="entry name" value="halo_cynanin"/>
    <property type="match status" value="1"/>
</dbReference>
<dbReference type="PROSITE" id="PS00196">
    <property type="entry name" value="COPPER_BLUE"/>
    <property type="match status" value="1"/>
</dbReference>
<dbReference type="SUPFAM" id="SSF49503">
    <property type="entry name" value="Cupredoxins"/>
    <property type="match status" value="1"/>
</dbReference>
<sequence length="167" mass="16982">MREISRRRFVLATGAVAATGALAGCSGNGNGGNGNGNGGNGNGNGGGGPTGTAETYLSDNEANTYESVQDMTGESEVTVSVGAGDSGFAFEPAGITVDAGTTVVWEWTGNGGGHNVSAEEDSDFEFESERTDEEGFTFEQTFEESGAALYVCVPHRAQGMYGAVAVE</sequence>